<feature type="transmembrane region" description="Helical" evidence="1">
    <location>
        <begin position="62"/>
        <end position="86"/>
    </location>
</feature>
<dbReference type="FunCoup" id="A0A251V0R7">
    <property type="interactions" value="1017"/>
</dbReference>
<accession>A0A251V0R7</accession>
<evidence type="ECO:0000313" key="3">
    <source>
        <dbReference type="EMBL" id="OTG28706.1"/>
    </source>
</evidence>
<proteinExistence type="predicted"/>
<dbReference type="OMA" id="WKEIELQ"/>
<sequence length="154" mass="16828">MASPQMRPVVSLLLVLNFCMYAILLGIGGWAMNVAIDHGFILGPEHELPAHFSPIYFPMGNWATGFFVTFTLIAGVVGIASILVGFDHYRAWESASKSAAISSALVAWTLTVLAMGFAWKEIELEGRNVRLRTMEAFTIILSVTQLVYVAALYG</sequence>
<gene>
    <name evidence="3" type="ORF">HannXRQ_Chr04g0114241</name>
    <name evidence="2" type="ORF">HanXRQr2_Chr04g0173581</name>
</gene>
<dbReference type="InterPro" id="IPR008390">
    <property type="entry name" value="AWPM-19"/>
</dbReference>
<name>A0A251V0R7_HELAN</name>
<feature type="transmembrane region" description="Helical" evidence="1">
    <location>
        <begin position="131"/>
        <end position="153"/>
    </location>
</feature>
<dbReference type="EMBL" id="CM007893">
    <property type="protein sequence ID" value="OTG28706.1"/>
    <property type="molecule type" value="Genomic_DNA"/>
</dbReference>
<keyword evidence="1" id="KW-1133">Transmembrane helix</keyword>
<dbReference type="AlphaFoldDB" id="A0A251V0R7"/>
<dbReference type="PANTHER" id="PTHR33294">
    <property type="entry name" value="AWPM-19-LIKE FAMILY PROTEIN"/>
    <property type="match status" value="1"/>
</dbReference>
<evidence type="ECO:0000313" key="2">
    <source>
        <dbReference type="EMBL" id="KAF5810774.1"/>
    </source>
</evidence>
<protein>
    <submittedName>
        <fullName evidence="3">Putative AWPM-19-like family protein</fullName>
    </submittedName>
</protein>
<keyword evidence="1" id="KW-0812">Transmembrane</keyword>
<reference evidence="2" key="3">
    <citation type="submission" date="2020-06" db="EMBL/GenBank/DDBJ databases">
        <title>Helianthus annuus Genome sequencing and assembly Release 2.</title>
        <authorList>
            <person name="Gouzy J."/>
            <person name="Langlade N."/>
            <person name="Munos S."/>
        </authorList>
    </citation>
    <scope>NUCLEOTIDE SEQUENCE</scope>
    <source>
        <tissue evidence="2">Leaves</tissue>
    </source>
</reference>
<dbReference type="Gramene" id="mRNA:HanXRQr2_Chr04g0173581">
    <property type="protein sequence ID" value="mRNA:HanXRQr2_Chr04g0173581"/>
    <property type="gene ID" value="HanXRQr2_Chr04g0173581"/>
</dbReference>
<dbReference type="Proteomes" id="UP000215914">
    <property type="component" value="Chromosome 4"/>
</dbReference>
<dbReference type="PANTHER" id="PTHR33294:SF6">
    <property type="entry name" value="AWPM-19-LIKE FAMILY PROTEIN"/>
    <property type="match status" value="1"/>
</dbReference>
<keyword evidence="1" id="KW-0472">Membrane</keyword>
<evidence type="ECO:0000313" key="4">
    <source>
        <dbReference type="Proteomes" id="UP000215914"/>
    </source>
</evidence>
<dbReference type="OrthoDB" id="631515at2759"/>
<dbReference type="STRING" id="4232.A0A251V0R7"/>
<evidence type="ECO:0000256" key="1">
    <source>
        <dbReference type="SAM" id="Phobius"/>
    </source>
</evidence>
<reference evidence="2 4" key="1">
    <citation type="journal article" date="2017" name="Nature">
        <title>The sunflower genome provides insights into oil metabolism, flowering and Asterid evolution.</title>
        <authorList>
            <person name="Badouin H."/>
            <person name="Gouzy J."/>
            <person name="Grassa C.J."/>
            <person name="Murat F."/>
            <person name="Staton S.E."/>
            <person name="Cottret L."/>
            <person name="Lelandais-Briere C."/>
            <person name="Owens G.L."/>
            <person name="Carrere S."/>
            <person name="Mayjonade B."/>
            <person name="Legrand L."/>
            <person name="Gill N."/>
            <person name="Kane N.C."/>
            <person name="Bowers J.E."/>
            <person name="Hubner S."/>
            <person name="Bellec A."/>
            <person name="Berard A."/>
            <person name="Berges H."/>
            <person name="Blanchet N."/>
            <person name="Boniface M.C."/>
            <person name="Brunel D."/>
            <person name="Catrice O."/>
            <person name="Chaidir N."/>
            <person name="Claudel C."/>
            <person name="Donnadieu C."/>
            <person name="Faraut T."/>
            <person name="Fievet G."/>
            <person name="Helmstetter N."/>
            <person name="King M."/>
            <person name="Knapp S.J."/>
            <person name="Lai Z."/>
            <person name="Le Paslier M.C."/>
            <person name="Lippi Y."/>
            <person name="Lorenzon L."/>
            <person name="Mandel J.R."/>
            <person name="Marage G."/>
            <person name="Marchand G."/>
            <person name="Marquand E."/>
            <person name="Bret-Mestries E."/>
            <person name="Morien E."/>
            <person name="Nambeesan S."/>
            <person name="Nguyen T."/>
            <person name="Pegot-Espagnet P."/>
            <person name="Pouilly N."/>
            <person name="Raftis F."/>
            <person name="Sallet E."/>
            <person name="Schiex T."/>
            <person name="Thomas J."/>
            <person name="Vandecasteele C."/>
            <person name="Vares D."/>
            <person name="Vear F."/>
            <person name="Vautrin S."/>
            <person name="Crespi M."/>
            <person name="Mangin B."/>
            <person name="Burke J.M."/>
            <person name="Salse J."/>
            <person name="Munos S."/>
            <person name="Vincourt P."/>
            <person name="Rieseberg L.H."/>
            <person name="Langlade N.B."/>
        </authorList>
    </citation>
    <scope>NUCLEOTIDE SEQUENCE [LARGE SCALE GENOMIC DNA]</scope>
    <source>
        <strain evidence="4">cv. SF193</strain>
        <tissue evidence="2">Leaves</tissue>
    </source>
</reference>
<reference evidence="3" key="2">
    <citation type="submission" date="2017-02" db="EMBL/GenBank/DDBJ databases">
        <title>Sunflower complete genome.</title>
        <authorList>
            <person name="Langlade N."/>
            <person name="Munos S."/>
        </authorList>
    </citation>
    <scope>NUCLEOTIDE SEQUENCE [LARGE SCALE GENOMIC DNA]</scope>
    <source>
        <tissue evidence="3">Leaves</tissue>
    </source>
</reference>
<feature type="transmembrane region" description="Helical" evidence="1">
    <location>
        <begin position="12"/>
        <end position="32"/>
    </location>
</feature>
<dbReference type="EMBL" id="MNCJ02000319">
    <property type="protein sequence ID" value="KAF5810774.1"/>
    <property type="molecule type" value="Genomic_DNA"/>
</dbReference>
<organism evidence="3 4">
    <name type="scientific">Helianthus annuus</name>
    <name type="common">Common sunflower</name>
    <dbReference type="NCBI Taxonomy" id="4232"/>
    <lineage>
        <taxon>Eukaryota</taxon>
        <taxon>Viridiplantae</taxon>
        <taxon>Streptophyta</taxon>
        <taxon>Embryophyta</taxon>
        <taxon>Tracheophyta</taxon>
        <taxon>Spermatophyta</taxon>
        <taxon>Magnoliopsida</taxon>
        <taxon>eudicotyledons</taxon>
        <taxon>Gunneridae</taxon>
        <taxon>Pentapetalae</taxon>
        <taxon>asterids</taxon>
        <taxon>campanulids</taxon>
        <taxon>Asterales</taxon>
        <taxon>Asteraceae</taxon>
        <taxon>Asteroideae</taxon>
        <taxon>Heliantheae alliance</taxon>
        <taxon>Heliantheae</taxon>
        <taxon>Helianthus</taxon>
    </lineage>
</organism>
<feature type="transmembrane region" description="Helical" evidence="1">
    <location>
        <begin position="98"/>
        <end position="119"/>
    </location>
</feature>
<dbReference type="InParanoid" id="A0A251V0R7"/>
<keyword evidence="4" id="KW-1185">Reference proteome</keyword>
<dbReference type="Pfam" id="PF05512">
    <property type="entry name" value="AWPM-19"/>
    <property type="match status" value="1"/>
</dbReference>